<dbReference type="OrthoDB" id="9979650at2"/>
<name>D1BWN8_XYLCX</name>
<evidence type="ECO:0000313" key="2">
    <source>
        <dbReference type="Proteomes" id="UP000002255"/>
    </source>
</evidence>
<dbReference type="KEGG" id="xce:Xcel_0581"/>
<protein>
    <submittedName>
        <fullName evidence="1">Uncharacterized protein</fullName>
    </submittedName>
</protein>
<dbReference type="HOGENOM" id="CLU_2541801_0_0_11"/>
<organism evidence="1 2">
    <name type="scientific">Xylanimonas cellulosilytica (strain DSM 15894 / JCM 12276 / CECT 5975 / KCTC 9989 / LMG 20990 / NBRC 107835 / XIL07)</name>
    <dbReference type="NCBI Taxonomy" id="446471"/>
    <lineage>
        <taxon>Bacteria</taxon>
        <taxon>Bacillati</taxon>
        <taxon>Actinomycetota</taxon>
        <taxon>Actinomycetes</taxon>
        <taxon>Micrococcales</taxon>
        <taxon>Promicromonosporaceae</taxon>
        <taxon>Xylanimonas</taxon>
    </lineage>
</organism>
<proteinExistence type="predicted"/>
<dbReference type="EMBL" id="CP001821">
    <property type="protein sequence ID" value="ACZ29620.1"/>
    <property type="molecule type" value="Genomic_DNA"/>
</dbReference>
<reference evidence="1 2" key="2">
    <citation type="journal article" date="2010" name="Stand. Genomic Sci.">
        <title>Complete genome sequence of Xylanimonas cellulosilytica type strain (XIL07).</title>
        <authorList>
            <person name="Foster B."/>
            <person name="Pukall R."/>
            <person name="Abt B."/>
            <person name="Nolan M."/>
            <person name="Glavina Del Rio T."/>
            <person name="Chen F."/>
            <person name="Lucas S."/>
            <person name="Tice H."/>
            <person name="Pitluck S."/>
            <person name="Cheng J.-F."/>
            <person name="Chertkov O."/>
            <person name="Brettin T."/>
            <person name="Han C."/>
            <person name="Detter J.C."/>
            <person name="Bruce D."/>
            <person name="Goodwin L."/>
            <person name="Ivanova N."/>
            <person name="Mavromatis K."/>
            <person name="Pati A."/>
            <person name="Mikhailova N."/>
            <person name="Chen A."/>
            <person name="Palaniappan K."/>
            <person name="Land M."/>
            <person name="Hauser L."/>
            <person name="Chang Y.-J."/>
            <person name="Jeffries C.D."/>
            <person name="Chain P."/>
            <person name="Rohde M."/>
            <person name="Goeker M."/>
            <person name="Bristow J."/>
            <person name="Eisen J.A."/>
            <person name="Markowitz V."/>
            <person name="Hugenholtz P."/>
            <person name="Kyrpides N.C."/>
            <person name="Klenk H.-P."/>
            <person name="Lapidus A."/>
        </authorList>
    </citation>
    <scope>NUCLEOTIDE SEQUENCE [LARGE SCALE GENOMIC DNA]</scope>
    <source>
        <strain evidence="2">DSM 15894 / CECT 5975 / LMG 20990 / XIL07</strain>
    </source>
</reference>
<gene>
    <name evidence="1" type="ordered locus">Xcel_0581</name>
</gene>
<reference evidence="2" key="1">
    <citation type="submission" date="2009-11" db="EMBL/GenBank/DDBJ databases">
        <title>The complete chromosome of Xylanimonas cellulosilytica DSM 15894.</title>
        <authorList>
            <consortium name="US DOE Joint Genome Institute (JGI-PGF)"/>
            <person name="Lucas S."/>
            <person name="Copeland A."/>
            <person name="Lapidus A."/>
            <person name="Glavina del Rio T."/>
            <person name="Dalin E."/>
            <person name="Tice H."/>
            <person name="Bruce D."/>
            <person name="Goodwin L."/>
            <person name="Pitluck S."/>
            <person name="Kyrpides N."/>
            <person name="Mavromatis K."/>
            <person name="Ivanova N."/>
            <person name="Mikhailova N."/>
            <person name="Foster B."/>
            <person name="Clum A."/>
            <person name="Brettin T."/>
            <person name="Detter J.C."/>
            <person name="Han C."/>
            <person name="Larimer F."/>
            <person name="Land M."/>
            <person name="Hauser L."/>
            <person name="Markowitz V."/>
            <person name="Cheng J.F."/>
            <person name="Hugenholtz P."/>
            <person name="Woyke T."/>
            <person name="Wu D."/>
            <person name="Gehrich-Schroeter G."/>
            <person name="Schneider S."/>
            <person name="Pukall S.R."/>
            <person name="Klenk H.P."/>
            <person name="Eisen J.A."/>
        </authorList>
    </citation>
    <scope>NUCLEOTIDE SEQUENCE [LARGE SCALE GENOMIC DNA]</scope>
    <source>
        <strain evidence="2">DSM 15894 / CECT 5975 / LMG 20990 / XIL07</strain>
    </source>
</reference>
<keyword evidence="2" id="KW-1185">Reference proteome</keyword>
<sequence>MSAATDELVHVDVDLTTDVPCNVTGCDNPAEWACLLGTCHHTVTVCDHCHSLLTTVIAFTPTPFLHHPPRCTVRNTTWTWRPL</sequence>
<evidence type="ECO:0000313" key="1">
    <source>
        <dbReference type="EMBL" id="ACZ29620.1"/>
    </source>
</evidence>
<dbReference type="RefSeq" id="WP_012877364.1">
    <property type="nucleotide sequence ID" value="NC_013530.1"/>
</dbReference>
<dbReference type="STRING" id="446471.Xcel_0581"/>
<accession>D1BWN8</accession>
<dbReference type="Proteomes" id="UP000002255">
    <property type="component" value="Chromosome"/>
</dbReference>
<dbReference type="AlphaFoldDB" id="D1BWN8"/>